<accession>A0A9N9LMF4</accession>
<reference evidence="3" key="1">
    <citation type="submission" date="2021-07" db="EMBL/GenBank/DDBJ databases">
        <authorList>
            <person name="Durling M."/>
        </authorList>
    </citation>
    <scope>NUCLEOTIDE SEQUENCE</scope>
</reference>
<feature type="transmembrane region" description="Helical" evidence="2">
    <location>
        <begin position="179"/>
        <end position="205"/>
    </location>
</feature>
<dbReference type="EMBL" id="CAJVRM010000239">
    <property type="protein sequence ID" value="CAG8977990.1"/>
    <property type="molecule type" value="Genomic_DNA"/>
</dbReference>
<protein>
    <submittedName>
        <fullName evidence="3">Uncharacterized protein</fullName>
    </submittedName>
</protein>
<evidence type="ECO:0000313" key="4">
    <source>
        <dbReference type="Proteomes" id="UP000701801"/>
    </source>
</evidence>
<sequence length="237" mass="26743">MPETWYSRASPRRGSYAGQPSRLYGDGRSRYPHDDEDFIQDYSYARQPARSYGDSRSRYPHDESFIKDYSCRIRMIGIQPDRLIVCWILIKIMDLATAEIIGILSRTKMDDIIVTNPLYGFHANMKTGNTEMGNFNLFSAPVEIYNIAISKAGIGTLLYMALIMSIMRGWIDHLYPIRVSLVTIIVDVDIGVIIVAIVDIINGFAGRVWKFPPRLLGNGVIRQDGSVGVLTMVGTRL</sequence>
<keyword evidence="2" id="KW-0472">Membrane</keyword>
<dbReference type="OrthoDB" id="10407487at2759"/>
<evidence type="ECO:0000313" key="3">
    <source>
        <dbReference type="EMBL" id="CAG8977990.1"/>
    </source>
</evidence>
<feature type="region of interest" description="Disordered" evidence="1">
    <location>
        <begin position="1"/>
        <end position="35"/>
    </location>
</feature>
<organism evidence="3 4">
    <name type="scientific">Hymenoscyphus albidus</name>
    <dbReference type="NCBI Taxonomy" id="595503"/>
    <lineage>
        <taxon>Eukaryota</taxon>
        <taxon>Fungi</taxon>
        <taxon>Dikarya</taxon>
        <taxon>Ascomycota</taxon>
        <taxon>Pezizomycotina</taxon>
        <taxon>Leotiomycetes</taxon>
        <taxon>Helotiales</taxon>
        <taxon>Helotiaceae</taxon>
        <taxon>Hymenoscyphus</taxon>
    </lineage>
</organism>
<dbReference type="AlphaFoldDB" id="A0A9N9LMF4"/>
<comment type="caution">
    <text evidence="3">The sequence shown here is derived from an EMBL/GenBank/DDBJ whole genome shotgun (WGS) entry which is preliminary data.</text>
</comment>
<keyword evidence="2" id="KW-0812">Transmembrane</keyword>
<proteinExistence type="predicted"/>
<evidence type="ECO:0000256" key="2">
    <source>
        <dbReference type="SAM" id="Phobius"/>
    </source>
</evidence>
<feature type="transmembrane region" description="Helical" evidence="2">
    <location>
        <begin position="83"/>
        <end position="104"/>
    </location>
</feature>
<name>A0A9N9LMF4_9HELO</name>
<keyword evidence="2" id="KW-1133">Transmembrane helix</keyword>
<evidence type="ECO:0000256" key="1">
    <source>
        <dbReference type="SAM" id="MobiDB-lite"/>
    </source>
</evidence>
<feature type="transmembrane region" description="Helical" evidence="2">
    <location>
        <begin position="144"/>
        <end position="167"/>
    </location>
</feature>
<keyword evidence="4" id="KW-1185">Reference proteome</keyword>
<dbReference type="Proteomes" id="UP000701801">
    <property type="component" value="Unassembled WGS sequence"/>
</dbReference>
<gene>
    <name evidence="3" type="ORF">HYALB_00001872</name>
</gene>